<proteinExistence type="predicted"/>
<keyword evidence="2" id="KW-1185">Reference proteome</keyword>
<dbReference type="EMBL" id="JAIWYP010000009">
    <property type="protein sequence ID" value="KAH3774376.1"/>
    <property type="molecule type" value="Genomic_DNA"/>
</dbReference>
<reference evidence="1" key="1">
    <citation type="journal article" date="2019" name="bioRxiv">
        <title>The Genome of the Zebra Mussel, Dreissena polymorpha: A Resource for Invasive Species Research.</title>
        <authorList>
            <person name="McCartney M.A."/>
            <person name="Auch B."/>
            <person name="Kono T."/>
            <person name="Mallez S."/>
            <person name="Zhang Y."/>
            <person name="Obille A."/>
            <person name="Becker A."/>
            <person name="Abrahante J.E."/>
            <person name="Garbe J."/>
            <person name="Badalamenti J.P."/>
            <person name="Herman A."/>
            <person name="Mangelson H."/>
            <person name="Liachko I."/>
            <person name="Sullivan S."/>
            <person name="Sone E.D."/>
            <person name="Koren S."/>
            <person name="Silverstein K.A.T."/>
            <person name="Beckman K.B."/>
            <person name="Gohl D.M."/>
        </authorList>
    </citation>
    <scope>NUCLEOTIDE SEQUENCE</scope>
    <source>
        <strain evidence="1">Duluth1</strain>
        <tissue evidence="1">Whole animal</tissue>
    </source>
</reference>
<name>A0A9D4E743_DREPO</name>
<gene>
    <name evidence="1" type="ORF">DPMN_175758</name>
</gene>
<protein>
    <submittedName>
        <fullName evidence="1">Uncharacterized protein</fullName>
    </submittedName>
</protein>
<dbReference type="Proteomes" id="UP000828390">
    <property type="component" value="Unassembled WGS sequence"/>
</dbReference>
<evidence type="ECO:0000313" key="1">
    <source>
        <dbReference type="EMBL" id="KAH3774376.1"/>
    </source>
</evidence>
<sequence>MQQCLESVTQAWQSLSDAAMFGVCNTSLAKPFPSPKKSENGFMQPVKNQNSLRVTPRLFRFYAVC</sequence>
<dbReference type="AlphaFoldDB" id="A0A9D4E743"/>
<comment type="caution">
    <text evidence="1">The sequence shown here is derived from an EMBL/GenBank/DDBJ whole genome shotgun (WGS) entry which is preliminary data.</text>
</comment>
<evidence type="ECO:0000313" key="2">
    <source>
        <dbReference type="Proteomes" id="UP000828390"/>
    </source>
</evidence>
<organism evidence="1 2">
    <name type="scientific">Dreissena polymorpha</name>
    <name type="common">Zebra mussel</name>
    <name type="synonym">Mytilus polymorpha</name>
    <dbReference type="NCBI Taxonomy" id="45954"/>
    <lineage>
        <taxon>Eukaryota</taxon>
        <taxon>Metazoa</taxon>
        <taxon>Spiralia</taxon>
        <taxon>Lophotrochozoa</taxon>
        <taxon>Mollusca</taxon>
        <taxon>Bivalvia</taxon>
        <taxon>Autobranchia</taxon>
        <taxon>Heteroconchia</taxon>
        <taxon>Euheterodonta</taxon>
        <taxon>Imparidentia</taxon>
        <taxon>Neoheterodontei</taxon>
        <taxon>Myida</taxon>
        <taxon>Dreissenoidea</taxon>
        <taxon>Dreissenidae</taxon>
        <taxon>Dreissena</taxon>
    </lineage>
</organism>
<reference evidence="1" key="2">
    <citation type="submission" date="2020-11" db="EMBL/GenBank/DDBJ databases">
        <authorList>
            <person name="McCartney M.A."/>
            <person name="Auch B."/>
            <person name="Kono T."/>
            <person name="Mallez S."/>
            <person name="Becker A."/>
            <person name="Gohl D.M."/>
            <person name="Silverstein K.A.T."/>
            <person name="Koren S."/>
            <person name="Bechman K.B."/>
            <person name="Herman A."/>
            <person name="Abrahante J.E."/>
            <person name="Garbe J."/>
        </authorList>
    </citation>
    <scope>NUCLEOTIDE SEQUENCE</scope>
    <source>
        <strain evidence="1">Duluth1</strain>
        <tissue evidence="1">Whole animal</tissue>
    </source>
</reference>
<accession>A0A9D4E743</accession>